<feature type="domain" description="Histone deacetylase" evidence="6">
    <location>
        <begin position="29"/>
        <end position="338"/>
    </location>
</feature>
<dbReference type="InterPro" id="IPR023696">
    <property type="entry name" value="Ureohydrolase_dom_sf"/>
</dbReference>
<evidence type="ECO:0000256" key="1">
    <source>
        <dbReference type="ARBA" id="ARBA00001947"/>
    </source>
</evidence>
<name>A0ABV2IZ52_9HYPH</name>
<evidence type="ECO:0000256" key="4">
    <source>
        <dbReference type="ARBA" id="ARBA00022801"/>
    </source>
</evidence>
<keyword evidence="8" id="KW-1185">Reference proteome</keyword>
<evidence type="ECO:0000256" key="3">
    <source>
        <dbReference type="ARBA" id="ARBA00022723"/>
    </source>
</evidence>
<gene>
    <name evidence="7" type="ORF">ABID16_002109</name>
</gene>
<keyword evidence="4" id="KW-0378">Hydrolase</keyword>
<proteinExistence type="inferred from homology"/>
<comment type="similarity">
    <text evidence="2">Belongs to the histone deacetylase family.</text>
</comment>
<dbReference type="PRINTS" id="PR01270">
    <property type="entry name" value="HDASUPER"/>
</dbReference>
<evidence type="ECO:0000256" key="2">
    <source>
        <dbReference type="ARBA" id="ARBA00005947"/>
    </source>
</evidence>
<keyword evidence="5" id="KW-0862">Zinc</keyword>
<dbReference type="RefSeq" id="WP_354556287.1">
    <property type="nucleotide sequence ID" value="NZ_JBEPMB010000002.1"/>
</dbReference>
<evidence type="ECO:0000313" key="8">
    <source>
        <dbReference type="Proteomes" id="UP001549047"/>
    </source>
</evidence>
<dbReference type="Gene3D" id="3.40.800.20">
    <property type="entry name" value="Histone deacetylase domain"/>
    <property type="match status" value="1"/>
</dbReference>
<comment type="caution">
    <text evidence="7">The sequence shown here is derived from an EMBL/GenBank/DDBJ whole genome shotgun (WGS) entry which is preliminary data.</text>
</comment>
<comment type="cofactor">
    <cofactor evidence="1">
        <name>Zn(2+)</name>
        <dbReference type="ChEBI" id="CHEBI:29105"/>
    </cofactor>
</comment>
<dbReference type="PANTHER" id="PTHR10625:SF17">
    <property type="entry name" value="HISTONE DEACETYLASE 8"/>
    <property type="match status" value="1"/>
</dbReference>
<dbReference type="PANTHER" id="PTHR10625">
    <property type="entry name" value="HISTONE DEACETYLASE HDAC1-RELATED"/>
    <property type="match status" value="1"/>
</dbReference>
<sequence length="344" mass="37368">MKIIYSEKHKLRDAKTELHGGELVKPFEGPFRAEWILEAVQAAGFKDVSAPADHDLDVAMKVHDRGYLEFLSTAWDRWAAEGFAGEAIPVTLPVRRTQMARVPRNIDGALGYYANSVETSISKGSYEAALASQSCALEGADWLNKGNRNAFALCRPPGHHAGIDTYGGYCFINNAAVAAQRLLDHGAKRVAILDVDFHHGNGTQDITYRRDDIFFASLHGDPVDAFPYFLGYADETGEGPGEGFNANYPMPPGTPWSIWSQALSYALSRIKAYGAEAIIVSLGVDTFEKDPISFFKLTSPDFIKMGAMIADNGVPVLTLMEGGYGVPEIGLNVANFLKGVADKA</sequence>
<dbReference type="Proteomes" id="UP001549047">
    <property type="component" value="Unassembled WGS sequence"/>
</dbReference>
<dbReference type="SUPFAM" id="SSF52768">
    <property type="entry name" value="Arginase/deacetylase"/>
    <property type="match status" value="1"/>
</dbReference>
<accession>A0ABV2IZ52</accession>
<dbReference type="CDD" id="cd10001">
    <property type="entry name" value="HDAC_classII_APAH"/>
    <property type="match status" value="1"/>
</dbReference>
<protein>
    <submittedName>
        <fullName evidence="7">Acetoin utilization deacetylase AcuC-like enzyme</fullName>
    </submittedName>
</protein>
<organism evidence="7 8">
    <name type="scientific">Rhizobium aquaticum</name>
    <dbReference type="NCBI Taxonomy" id="1549636"/>
    <lineage>
        <taxon>Bacteria</taxon>
        <taxon>Pseudomonadati</taxon>
        <taxon>Pseudomonadota</taxon>
        <taxon>Alphaproteobacteria</taxon>
        <taxon>Hyphomicrobiales</taxon>
        <taxon>Rhizobiaceae</taxon>
        <taxon>Rhizobium/Agrobacterium group</taxon>
        <taxon>Rhizobium</taxon>
    </lineage>
</organism>
<dbReference type="InterPro" id="IPR023801">
    <property type="entry name" value="His_deacetylse_dom"/>
</dbReference>
<evidence type="ECO:0000259" key="6">
    <source>
        <dbReference type="Pfam" id="PF00850"/>
    </source>
</evidence>
<reference evidence="7 8" key="1">
    <citation type="submission" date="2024-06" db="EMBL/GenBank/DDBJ databases">
        <title>Genomic Encyclopedia of Type Strains, Phase IV (KMG-IV): sequencing the most valuable type-strain genomes for metagenomic binning, comparative biology and taxonomic classification.</title>
        <authorList>
            <person name="Goeker M."/>
        </authorList>
    </citation>
    <scope>NUCLEOTIDE SEQUENCE [LARGE SCALE GENOMIC DNA]</scope>
    <source>
        <strain evidence="7 8">DSM 29780</strain>
    </source>
</reference>
<evidence type="ECO:0000313" key="7">
    <source>
        <dbReference type="EMBL" id="MET3613780.1"/>
    </source>
</evidence>
<dbReference type="InterPro" id="IPR037138">
    <property type="entry name" value="His_deacetylse_dom_sf"/>
</dbReference>
<dbReference type="InterPro" id="IPR000286">
    <property type="entry name" value="HDACs"/>
</dbReference>
<dbReference type="EMBL" id="JBEPMB010000002">
    <property type="protein sequence ID" value="MET3613780.1"/>
    <property type="molecule type" value="Genomic_DNA"/>
</dbReference>
<evidence type="ECO:0000256" key="5">
    <source>
        <dbReference type="ARBA" id="ARBA00022833"/>
    </source>
</evidence>
<keyword evidence="3" id="KW-0479">Metal-binding</keyword>
<dbReference type="Pfam" id="PF00850">
    <property type="entry name" value="Hist_deacetyl"/>
    <property type="match status" value="1"/>
</dbReference>